<proteinExistence type="predicted"/>
<sequence length="99" mass="11243">MAHQLLGQHYGVTFPKPVQAPLERWLALRLQIPSPQHPTIQHRYDGEQWSANVRRWRTGAGQRFETFEGNLPKLAGQEYSASGTARSGLRYGRKVCLSV</sequence>
<protein>
    <submittedName>
        <fullName evidence="1">(northern house mosquito) hypothetical protein</fullName>
    </submittedName>
</protein>
<name>A0A8D8CCK5_CULPI</name>
<organism evidence="1">
    <name type="scientific">Culex pipiens</name>
    <name type="common">House mosquito</name>
    <dbReference type="NCBI Taxonomy" id="7175"/>
    <lineage>
        <taxon>Eukaryota</taxon>
        <taxon>Metazoa</taxon>
        <taxon>Ecdysozoa</taxon>
        <taxon>Arthropoda</taxon>
        <taxon>Hexapoda</taxon>
        <taxon>Insecta</taxon>
        <taxon>Pterygota</taxon>
        <taxon>Neoptera</taxon>
        <taxon>Endopterygota</taxon>
        <taxon>Diptera</taxon>
        <taxon>Nematocera</taxon>
        <taxon>Culicoidea</taxon>
        <taxon>Culicidae</taxon>
        <taxon>Culicinae</taxon>
        <taxon>Culicini</taxon>
        <taxon>Culex</taxon>
        <taxon>Culex</taxon>
    </lineage>
</organism>
<dbReference type="AlphaFoldDB" id="A0A8D8CCK5"/>
<accession>A0A8D8CCK5</accession>
<reference evidence="1" key="1">
    <citation type="submission" date="2021-05" db="EMBL/GenBank/DDBJ databases">
        <authorList>
            <person name="Alioto T."/>
            <person name="Alioto T."/>
            <person name="Gomez Garrido J."/>
        </authorList>
    </citation>
    <scope>NUCLEOTIDE SEQUENCE</scope>
</reference>
<dbReference type="EMBL" id="HBUE01118493">
    <property type="protein sequence ID" value="CAG6491345.1"/>
    <property type="molecule type" value="Transcribed_RNA"/>
</dbReference>
<evidence type="ECO:0000313" key="1">
    <source>
        <dbReference type="EMBL" id="CAG6491345.1"/>
    </source>
</evidence>